<comment type="caution">
    <text evidence="1">The sequence shown here is derived from an EMBL/GenBank/DDBJ whole genome shotgun (WGS) entry which is preliminary data.</text>
</comment>
<proteinExistence type="predicted"/>
<dbReference type="EMBL" id="NHYE01005498">
    <property type="protein sequence ID" value="PPQ71538.1"/>
    <property type="molecule type" value="Genomic_DNA"/>
</dbReference>
<evidence type="ECO:0000313" key="2">
    <source>
        <dbReference type="Proteomes" id="UP000284706"/>
    </source>
</evidence>
<dbReference type="InParanoid" id="A0A409VZ54"/>
<protein>
    <submittedName>
        <fullName evidence="1">Uncharacterized protein</fullName>
    </submittedName>
</protein>
<dbReference type="AlphaFoldDB" id="A0A409VZ54"/>
<dbReference type="OrthoDB" id="3127184at2759"/>
<accession>A0A409VZ54</accession>
<sequence>MPVRFIVAWLQENYPETRGEVIRQWITAEDALDVHEETICSYGANDTYLILISSDLHPLPITHGPRPMPALRRDGEFVTDPVPHWTARLFRSSGEYLGAFHLYGLPSYRVPTYIERKGDDATSRWAGGIAGYTHRLQFRWRDDREWIRNYRLLSAGQQGT</sequence>
<dbReference type="Proteomes" id="UP000284706">
    <property type="component" value="Unassembled WGS sequence"/>
</dbReference>
<evidence type="ECO:0000313" key="1">
    <source>
        <dbReference type="EMBL" id="PPQ71538.1"/>
    </source>
</evidence>
<keyword evidence="2" id="KW-1185">Reference proteome</keyword>
<name>A0A409VZ54_9AGAR</name>
<reference evidence="1 2" key="1">
    <citation type="journal article" date="2018" name="Evol. Lett.">
        <title>Horizontal gene cluster transfer increased hallucinogenic mushroom diversity.</title>
        <authorList>
            <person name="Reynolds H.T."/>
            <person name="Vijayakumar V."/>
            <person name="Gluck-Thaler E."/>
            <person name="Korotkin H.B."/>
            <person name="Matheny P.B."/>
            <person name="Slot J.C."/>
        </authorList>
    </citation>
    <scope>NUCLEOTIDE SEQUENCE [LARGE SCALE GENOMIC DNA]</scope>
    <source>
        <strain evidence="1 2">SRW20</strain>
    </source>
</reference>
<organism evidence="1 2">
    <name type="scientific">Gymnopilus dilepis</name>
    <dbReference type="NCBI Taxonomy" id="231916"/>
    <lineage>
        <taxon>Eukaryota</taxon>
        <taxon>Fungi</taxon>
        <taxon>Dikarya</taxon>
        <taxon>Basidiomycota</taxon>
        <taxon>Agaricomycotina</taxon>
        <taxon>Agaricomycetes</taxon>
        <taxon>Agaricomycetidae</taxon>
        <taxon>Agaricales</taxon>
        <taxon>Agaricineae</taxon>
        <taxon>Hymenogastraceae</taxon>
        <taxon>Gymnopilus</taxon>
    </lineage>
</organism>
<gene>
    <name evidence="1" type="ORF">CVT26_010398</name>
</gene>